<dbReference type="InterPro" id="IPR027417">
    <property type="entry name" value="P-loop_NTPase"/>
</dbReference>
<keyword evidence="3" id="KW-1003">Cell membrane</keyword>
<keyword evidence="4 11" id="KW-0812">Transmembrane</keyword>
<evidence type="ECO:0000259" key="12">
    <source>
        <dbReference type="PROSITE" id="PS50893"/>
    </source>
</evidence>
<feature type="transmembrane region" description="Helical" evidence="11">
    <location>
        <begin position="157"/>
        <end position="175"/>
    </location>
</feature>
<keyword evidence="7" id="KW-1278">Translocase</keyword>
<dbReference type="SMART" id="SM00382">
    <property type="entry name" value="AAA"/>
    <property type="match status" value="1"/>
</dbReference>
<comment type="subcellular location">
    <subcellularLocation>
        <location evidence="1">Cell membrane</location>
        <topology evidence="1">Multi-pass membrane protein</topology>
    </subcellularLocation>
</comment>
<reference evidence="14 15" key="1">
    <citation type="journal article" date="2016" name="Nat. Commun.">
        <title>Thousands of microbial genomes shed light on interconnected biogeochemical processes in an aquifer system.</title>
        <authorList>
            <person name="Anantharaman K."/>
            <person name="Brown C.T."/>
            <person name="Hug L.A."/>
            <person name="Sharon I."/>
            <person name="Castelle C.J."/>
            <person name="Probst A.J."/>
            <person name="Thomas B.C."/>
            <person name="Singh A."/>
            <person name="Wilkins M.J."/>
            <person name="Karaoz U."/>
            <person name="Brodie E.L."/>
            <person name="Williams K.H."/>
            <person name="Hubbard S.S."/>
            <person name="Banfield J.F."/>
        </authorList>
    </citation>
    <scope>NUCLEOTIDE SEQUENCE [LARGE SCALE GENOMIC DNA]</scope>
</reference>
<dbReference type="InterPro" id="IPR039421">
    <property type="entry name" value="Type_1_exporter"/>
</dbReference>
<accession>A0A1F7RM95</accession>
<dbReference type="PROSITE" id="PS50929">
    <property type="entry name" value="ABC_TM1F"/>
    <property type="match status" value="1"/>
</dbReference>
<dbReference type="Pfam" id="PF00664">
    <property type="entry name" value="ABC_membrane"/>
    <property type="match status" value="1"/>
</dbReference>
<evidence type="ECO:0000256" key="7">
    <source>
        <dbReference type="ARBA" id="ARBA00022967"/>
    </source>
</evidence>
<evidence type="ECO:0000256" key="6">
    <source>
        <dbReference type="ARBA" id="ARBA00022840"/>
    </source>
</evidence>
<keyword evidence="9" id="KW-0445">Lipid transport</keyword>
<dbReference type="InterPro" id="IPR011527">
    <property type="entry name" value="ABC1_TM_dom"/>
</dbReference>
<evidence type="ECO:0000259" key="13">
    <source>
        <dbReference type="PROSITE" id="PS50929"/>
    </source>
</evidence>
<dbReference type="Pfam" id="PF00005">
    <property type="entry name" value="ABC_tran"/>
    <property type="match status" value="1"/>
</dbReference>
<dbReference type="Proteomes" id="UP000178797">
    <property type="component" value="Unassembled WGS sequence"/>
</dbReference>
<keyword evidence="5" id="KW-0547">Nucleotide-binding</keyword>
<keyword evidence="6 14" id="KW-0067">ATP-binding</keyword>
<feature type="transmembrane region" description="Helical" evidence="11">
    <location>
        <begin position="57"/>
        <end position="79"/>
    </location>
</feature>
<dbReference type="Gene3D" id="1.20.1560.10">
    <property type="entry name" value="ABC transporter type 1, transmembrane domain"/>
    <property type="match status" value="1"/>
</dbReference>
<dbReference type="Gene3D" id="3.40.50.300">
    <property type="entry name" value="P-loop containing nucleotide triphosphate hydrolases"/>
    <property type="match status" value="1"/>
</dbReference>
<evidence type="ECO:0000256" key="5">
    <source>
        <dbReference type="ARBA" id="ARBA00022741"/>
    </source>
</evidence>
<evidence type="ECO:0000256" key="8">
    <source>
        <dbReference type="ARBA" id="ARBA00022989"/>
    </source>
</evidence>
<dbReference type="GO" id="GO:0016887">
    <property type="term" value="F:ATP hydrolysis activity"/>
    <property type="evidence" value="ECO:0007669"/>
    <property type="project" value="InterPro"/>
</dbReference>
<dbReference type="GO" id="GO:0005524">
    <property type="term" value="F:ATP binding"/>
    <property type="evidence" value="ECO:0007669"/>
    <property type="project" value="UniProtKB-KW"/>
</dbReference>
<dbReference type="EMBL" id="MGDE01000260">
    <property type="protein sequence ID" value="OGL42706.1"/>
    <property type="molecule type" value="Genomic_DNA"/>
</dbReference>
<dbReference type="GO" id="GO:0034040">
    <property type="term" value="F:ATPase-coupled lipid transmembrane transporter activity"/>
    <property type="evidence" value="ECO:0007669"/>
    <property type="project" value="InterPro"/>
</dbReference>
<dbReference type="InterPro" id="IPR036640">
    <property type="entry name" value="ABC1_TM_sf"/>
</dbReference>
<feature type="domain" description="ABC transmembrane type-1" evidence="13">
    <location>
        <begin position="19"/>
        <end position="300"/>
    </location>
</feature>
<dbReference type="CDD" id="cd18552">
    <property type="entry name" value="ABC_6TM_MsbA_like"/>
    <property type="match status" value="1"/>
</dbReference>
<dbReference type="InterPro" id="IPR011917">
    <property type="entry name" value="ABC_transpr_lipidA"/>
</dbReference>
<dbReference type="NCBIfam" id="TIGR02203">
    <property type="entry name" value="MsbA_lipidA"/>
    <property type="match status" value="1"/>
</dbReference>
<dbReference type="InterPro" id="IPR003439">
    <property type="entry name" value="ABC_transporter-like_ATP-bd"/>
</dbReference>
<dbReference type="InterPro" id="IPR017871">
    <property type="entry name" value="ABC_transporter-like_CS"/>
</dbReference>
<dbReference type="FunFam" id="3.40.50.300:FF:000218">
    <property type="entry name" value="Multidrug ABC transporter ATP-binding protein"/>
    <property type="match status" value="1"/>
</dbReference>
<evidence type="ECO:0000256" key="4">
    <source>
        <dbReference type="ARBA" id="ARBA00022692"/>
    </source>
</evidence>
<dbReference type="GO" id="GO:0005886">
    <property type="term" value="C:plasma membrane"/>
    <property type="evidence" value="ECO:0007669"/>
    <property type="project" value="UniProtKB-SubCell"/>
</dbReference>
<keyword evidence="8 11" id="KW-1133">Transmembrane helix</keyword>
<protein>
    <submittedName>
        <fullName evidence="14">Lipid A export permease/ATP-binding protein MsbA</fullName>
    </submittedName>
</protein>
<feature type="transmembrane region" description="Helical" evidence="11">
    <location>
        <begin position="16"/>
        <end position="37"/>
    </location>
</feature>
<dbReference type="GO" id="GO:0015421">
    <property type="term" value="F:ABC-type oligopeptide transporter activity"/>
    <property type="evidence" value="ECO:0007669"/>
    <property type="project" value="TreeGrafter"/>
</dbReference>
<sequence length="574" mass="64585">MELSKRILAYFKPYKIRIIVAIIGMIIVALTDAGLAYLVKPVLNDVFLKADMKMLKLVPLAIIGLYLFKGVFRYVQVYLMGTVGQRVIMDIRNRMYEHFQRLSFDYFSANQTGTMMSRITNDIISMQHSLPVAIDLIRQPFTLIGLIAVAFYQEWRLTLFALIIMPVMMIPFAAFTKRLRNYSKRGQEKMGDISAILQETLSGIRVTRAFGMEEHETQRFKDENKRFMKLRLKTIKYDELSSPINEFLGSIGIGFVIWYGGHQVLAGESSPGAFFSFLAACVLMYNPIKKLNSANAGIQESMASAERVFRLLDTEPSVKERDGAIAINEIKEGIEFNNVSFRYQEEIVLMGINLKVKSGEVVAVVGESGGGKSTLVSLIPRFYDVTDGRITFDGVDIRDLLFLSIRRLTAVVSQETFLFNDTIRNNIAYLPERESIPLDAVVAAAKAANAHDFISAMPEGYNTVIGERGIRLSGGQKQRLSIARALLKNAPILILDEATSSLDAESEYLVQEALNRLMVGRTTLVIAHRLSTIQHADRILVLSRGSIVEEGRHDELLKRNGEYARLYNRQFAKG</sequence>
<dbReference type="SUPFAM" id="SSF90123">
    <property type="entry name" value="ABC transporter transmembrane region"/>
    <property type="match status" value="1"/>
</dbReference>
<comment type="caution">
    <text evidence="14">The sequence shown here is derived from an EMBL/GenBank/DDBJ whole genome shotgun (WGS) entry which is preliminary data.</text>
</comment>
<evidence type="ECO:0000256" key="9">
    <source>
        <dbReference type="ARBA" id="ARBA00023055"/>
    </source>
</evidence>
<evidence type="ECO:0000256" key="3">
    <source>
        <dbReference type="ARBA" id="ARBA00022475"/>
    </source>
</evidence>
<dbReference type="PANTHER" id="PTHR43394:SF1">
    <property type="entry name" value="ATP-BINDING CASSETTE SUB-FAMILY B MEMBER 10, MITOCHONDRIAL"/>
    <property type="match status" value="1"/>
</dbReference>
<evidence type="ECO:0000256" key="2">
    <source>
        <dbReference type="ARBA" id="ARBA00022448"/>
    </source>
</evidence>
<evidence type="ECO:0000256" key="11">
    <source>
        <dbReference type="SAM" id="Phobius"/>
    </source>
</evidence>
<evidence type="ECO:0000256" key="1">
    <source>
        <dbReference type="ARBA" id="ARBA00004651"/>
    </source>
</evidence>
<evidence type="ECO:0000313" key="15">
    <source>
        <dbReference type="Proteomes" id="UP000178797"/>
    </source>
</evidence>
<dbReference type="PROSITE" id="PS00211">
    <property type="entry name" value="ABC_TRANSPORTER_1"/>
    <property type="match status" value="1"/>
</dbReference>
<dbReference type="PANTHER" id="PTHR43394">
    <property type="entry name" value="ATP-DEPENDENT PERMEASE MDL1, MITOCHONDRIAL"/>
    <property type="match status" value="1"/>
</dbReference>
<dbReference type="InterPro" id="IPR003593">
    <property type="entry name" value="AAA+_ATPase"/>
</dbReference>
<dbReference type="AlphaFoldDB" id="A0A1F7RM95"/>
<evidence type="ECO:0000256" key="10">
    <source>
        <dbReference type="ARBA" id="ARBA00023136"/>
    </source>
</evidence>
<keyword evidence="2" id="KW-0813">Transport</keyword>
<dbReference type="SUPFAM" id="SSF52540">
    <property type="entry name" value="P-loop containing nucleoside triphosphate hydrolases"/>
    <property type="match status" value="1"/>
</dbReference>
<organism evidence="14 15">
    <name type="scientific">Candidatus Schekmanbacteria bacterium RBG_16_38_10</name>
    <dbReference type="NCBI Taxonomy" id="1817879"/>
    <lineage>
        <taxon>Bacteria</taxon>
        <taxon>Candidatus Schekmaniibacteriota</taxon>
    </lineage>
</organism>
<keyword evidence="10 11" id="KW-0472">Membrane</keyword>
<evidence type="ECO:0000313" key="14">
    <source>
        <dbReference type="EMBL" id="OGL42706.1"/>
    </source>
</evidence>
<feature type="domain" description="ABC transporter" evidence="12">
    <location>
        <begin position="334"/>
        <end position="569"/>
    </location>
</feature>
<dbReference type="PROSITE" id="PS50893">
    <property type="entry name" value="ABC_TRANSPORTER_2"/>
    <property type="match status" value="1"/>
</dbReference>
<proteinExistence type="predicted"/>
<name>A0A1F7RM95_9BACT</name>
<gene>
    <name evidence="14" type="ORF">A2W05_06700</name>
</gene>